<feature type="non-terminal residue" evidence="8">
    <location>
        <position position="1"/>
    </location>
</feature>
<dbReference type="Gene3D" id="3.30.420.270">
    <property type="match status" value="1"/>
</dbReference>
<evidence type="ECO:0000313" key="8">
    <source>
        <dbReference type="EMBL" id="RLE07354.1"/>
    </source>
</evidence>
<evidence type="ECO:0000256" key="5">
    <source>
        <dbReference type="ARBA" id="ARBA00022989"/>
    </source>
</evidence>
<evidence type="ECO:0000256" key="4">
    <source>
        <dbReference type="ARBA" id="ARBA00022692"/>
    </source>
</evidence>
<proteinExistence type="inferred from homology"/>
<evidence type="ECO:0000313" key="9">
    <source>
        <dbReference type="Proteomes" id="UP000279422"/>
    </source>
</evidence>
<evidence type="ECO:0000256" key="3">
    <source>
        <dbReference type="ARBA" id="ARBA00022475"/>
    </source>
</evidence>
<evidence type="ECO:0000256" key="6">
    <source>
        <dbReference type="ARBA" id="ARBA00023136"/>
    </source>
</evidence>
<sequence length="75" mass="8261">SITKDGQIYLGKKWVKKENLIPLLKKELKGKEGLVVINADKAALHGKVVEIMDLAKQAGTVKLGILTRPKEGIKR</sequence>
<dbReference type="GO" id="GO:0022857">
    <property type="term" value="F:transmembrane transporter activity"/>
    <property type="evidence" value="ECO:0007669"/>
    <property type="project" value="InterPro"/>
</dbReference>
<dbReference type="Pfam" id="PF02472">
    <property type="entry name" value="ExbD"/>
    <property type="match status" value="1"/>
</dbReference>
<dbReference type="AlphaFoldDB" id="A0A497E1Q5"/>
<accession>A0A497E1Q5</accession>
<reference evidence="8 9" key="1">
    <citation type="submission" date="2018-06" db="EMBL/GenBank/DDBJ databases">
        <title>Extensive metabolic versatility and redundancy in microbially diverse, dynamic hydrothermal sediments.</title>
        <authorList>
            <person name="Dombrowski N."/>
            <person name="Teske A."/>
            <person name="Baker B.J."/>
        </authorList>
    </citation>
    <scope>NUCLEOTIDE SEQUENCE [LARGE SCALE GENOMIC DNA]</scope>
    <source>
        <strain evidence="8">B47_G16</strain>
    </source>
</reference>
<keyword evidence="7" id="KW-0813">Transport</keyword>
<evidence type="ECO:0000256" key="7">
    <source>
        <dbReference type="RuleBase" id="RU003879"/>
    </source>
</evidence>
<dbReference type="GO" id="GO:0005886">
    <property type="term" value="C:plasma membrane"/>
    <property type="evidence" value="ECO:0007669"/>
    <property type="project" value="UniProtKB-SubCell"/>
</dbReference>
<comment type="caution">
    <text evidence="8">The sequence shown here is derived from an EMBL/GenBank/DDBJ whole genome shotgun (WGS) entry which is preliminary data.</text>
</comment>
<keyword evidence="5" id="KW-1133">Transmembrane helix</keyword>
<gene>
    <name evidence="8" type="ORF">DRJ00_08285</name>
</gene>
<dbReference type="Proteomes" id="UP000279422">
    <property type="component" value="Unassembled WGS sequence"/>
</dbReference>
<comment type="subcellular location">
    <subcellularLocation>
        <location evidence="1">Cell membrane</location>
        <topology evidence="1">Single-pass membrane protein</topology>
    </subcellularLocation>
    <subcellularLocation>
        <location evidence="7">Cell membrane</location>
        <topology evidence="7">Single-pass type II membrane protein</topology>
    </subcellularLocation>
</comment>
<comment type="similarity">
    <text evidence="2 7">Belongs to the ExbD/TolR family.</text>
</comment>
<organism evidence="8 9">
    <name type="scientific">Aerophobetes bacterium</name>
    <dbReference type="NCBI Taxonomy" id="2030807"/>
    <lineage>
        <taxon>Bacteria</taxon>
        <taxon>Candidatus Aerophobota</taxon>
    </lineage>
</organism>
<dbReference type="GO" id="GO:0015031">
    <property type="term" value="P:protein transport"/>
    <property type="evidence" value="ECO:0007669"/>
    <property type="project" value="UniProtKB-KW"/>
</dbReference>
<dbReference type="InterPro" id="IPR003400">
    <property type="entry name" value="ExbD"/>
</dbReference>
<keyword evidence="3" id="KW-1003">Cell membrane</keyword>
<keyword evidence="6" id="KW-0472">Membrane</keyword>
<evidence type="ECO:0000256" key="2">
    <source>
        <dbReference type="ARBA" id="ARBA00005811"/>
    </source>
</evidence>
<protein>
    <submittedName>
        <fullName evidence="8">Protein TolR</fullName>
    </submittedName>
</protein>
<evidence type="ECO:0000256" key="1">
    <source>
        <dbReference type="ARBA" id="ARBA00004162"/>
    </source>
</evidence>
<keyword evidence="7" id="KW-0653">Protein transport</keyword>
<name>A0A497E1Q5_UNCAE</name>
<keyword evidence="4 7" id="KW-0812">Transmembrane</keyword>
<dbReference type="EMBL" id="QMPZ01000174">
    <property type="protein sequence ID" value="RLE07354.1"/>
    <property type="molecule type" value="Genomic_DNA"/>
</dbReference>